<gene>
    <name evidence="1" type="ORF">CVT26_007000</name>
</gene>
<evidence type="ECO:0000313" key="1">
    <source>
        <dbReference type="EMBL" id="PPQ72241.1"/>
    </source>
</evidence>
<dbReference type="AlphaFoldDB" id="A0A409W168"/>
<protein>
    <recommendedName>
        <fullName evidence="3">F-box domain-containing protein</fullName>
    </recommendedName>
</protein>
<evidence type="ECO:0000313" key="2">
    <source>
        <dbReference type="Proteomes" id="UP000284706"/>
    </source>
</evidence>
<dbReference type="OrthoDB" id="3071593at2759"/>
<sequence>MGRSLPLELLEKIMHDVDMDSKEGRSTVSAFACTNHTFAKLGQKILFHDIKIDYIQESKVDLRTQTTTYFYCDADTRVKRSVSGQRFLDLLRKSPHIAPYVYKLTIAIYRWADPPAWHGFFFQPPPPSTPTSEMDSFSLYAIIPQLPNLDCFMGYDPAPTPWQMTEERAQAFFASIIPKFRDLCLFLFQDVPTHLFADCEKLEELTVVSLDPTPPSSPHSLQKPGSGKANLRFLEVGYRVTATEGVPMAKWFCDPAYPALSLSSLRCLQVLDPGCDGNHLADMLALCSDTLEELDIHLRVPERTPELSSLHKLRKLTIRLQAFGRSALTGRSRGDQSQLNPFPHALATLRTLPLATFLPQQLYLNVVLRLISLDNFNNALPRLPGWSDLTRYLNEDPTKIALSHTRLELQQRDRFKKPLSVPLPQIVEILDKNAGLRALKEEMRLTYDYALPIELQEQIVDNIDATSQDGQQTLSALSRTSHAFTPYCQRLLFRSVEITYAQSRSGPTRYETRIAPHIIIPPYVIRDGDASEGEPTTGRLFCDLLRTSPHIASYVSSLTVHVSVSRPYDPPSAHTPSSAIDSFSLYTIIPLLSNLSTFVIDSTFPTSWGEMEDRLKGFLASIIATIPRVGLFLFRSMPTTLFSDCTRLEDLSTFPLDPALPAPTPVPTPATVAEHPGSESKAHLRVLRVSHDPKLADWFRGLHPWPASLSLSHLRSLRVFDFMQGNRLNDLLSLCSSTLEELDIHLRWSPHTTPSLASLHHLRRLTLRLSAMGPFSNIPISQDYMWNPCLYAIPTLRTLPAGPTELYLTIHVVVMTLSQFNDVVPVIPAWSNLAGYLNEDTAVRFIRHTRLVVQRGMGSGVKPKPVQLMELANILDKNTDLRALREAGRLSYGSE</sequence>
<reference evidence="1 2" key="1">
    <citation type="journal article" date="2018" name="Evol. Lett.">
        <title>Horizontal gene cluster transfer increased hallucinogenic mushroom diversity.</title>
        <authorList>
            <person name="Reynolds H.T."/>
            <person name="Vijayakumar V."/>
            <person name="Gluck-Thaler E."/>
            <person name="Korotkin H.B."/>
            <person name="Matheny P.B."/>
            <person name="Slot J.C."/>
        </authorList>
    </citation>
    <scope>NUCLEOTIDE SEQUENCE [LARGE SCALE GENOMIC DNA]</scope>
    <source>
        <strain evidence="1 2">SRW20</strain>
    </source>
</reference>
<name>A0A409W168_9AGAR</name>
<keyword evidence="2" id="KW-1185">Reference proteome</keyword>
<dbReference type="InParanoid" id="A0A409W168"/>
<evidence type="ECO:0008006" key="3">
    <source>
        <dbReference type="Google" id="ProtNLM"/>
    </source>
</evidence>
<dbReference type="EMBL" id="NHYE01005467">
    <property type="protein sequence ID" value="PPQ72241.1"/>
    <property type="molecule type" value="Genomic_DNA"/>
</dbReference>
<proteinExistence type="predicted"/>
<accession>A0A409W168</accession>
<organism evidence="1 2">
    <name type="scientific">Gymnopilus dilepis</name>
    <dbReference type="NCBI Taxonomy" id="231916"/>
    <lineage>
        <taxon>Eukaryota</taxon>
        <taxon>Fungi</taxon>
        <taxon>Dikarya</taxon>
        <taxon>Basidiomycota</taxon>
        <taxon>Agaricomycotina</taxon>
        <taxon>Agaricomycetes</taxon>
        <taxon>Agaricomycetidae</taxon>
        <taxon>Agaricales</taxon>
        <taxon>Agaricineae</taxon>
        <taxon>Hymenogastraceae</taxon>
        <taxon>Gymnopilus</taxon>
    </lineage>
</organism>
<comment type="caution">
    <text evidence="1">The sequence shown here is derived from an EMBL/GenBank/DDBJ whole genome shotgun (WGS) entry which is preliminary data.</text>
</comment>
<dbReference type="Proteomes" id="UP000284706">
    <property type="component" value="Unassembled WGS sequence"/>
</dbReference>